<proteinExistence type="predicted"/>
<dbReference type="RefSeq" id="WP_277445250.1">
    <property type="nucleotide sequence ID" value="NZ_JAKOAV010000040.1"/>
</dbReference>
<reference evidence="2" key="1">
    <citation type="submission" date="2022-02" db="EMBL/GenBank/DDBJ databases">
        <authorList>
            <person name="Leng L."/>
        </authorList>
    </citation>
    <scope>NUCLEOTIDE SEQUENCE</scope>
    <source>
        <strain evidence="2">JI</strain>
    </source>
</reference>
<dbReference type="GO" id="GO:0003677">
    <property type="term" value="F:DNA binding"/>
    <property type="evidence" value="ECO:0007669"/>
    <property type="project" value="InterPro"/>
</dbReference>
<dbReference type="EMBL" id="JAKOAV010000040">
    <property type="protein sequence ID" value="MDF9409743.1"/>
    <property type="molecule type" value="Genomic_DNA"/>
</dbReference>
<dbReference type="InterPro" id="IPR009061">
    <property type="entry name" value="DNA-bd_dom_put_sf"/>
</dbReference>
<accession>A0A9X4H756</accession>
<sequence>MNLEEAAEFLRISQTTLKKLLREGEIPARKVGREWRLSRQALLKWLESGQVQKED</sequence>
<dbReference type="AlphaFoldDB" id="A0A9X4H756"/>
<dbReference type="InterPro" id="IPR036388">
    <property type="entry name" value="WH-like_DNA-bd_sf"/>
</dbReference>
<dbReference type="Pfam" id="PF12728">
    <property type="entry name" value="HTH_17"/>
    <property type="match status" value="1"/>
</dbReference>
<dbReference type="Gene3D" id="1.10.10.10">
    <property type="entry name" value="Winged helix-like DNA-binding domain superfamily/Winged helix DNA-binding domain"/>
    <property type="match status" value="1"/>
</dbReference>
<protein>
    <submittedName>
        <fullName evidence="2">Helix-turn-helix domain-containing protein</fullName>
    </submittedName>
</protein>
<gene>
    <name evidence="2" type="ORF">L7E55_15530</name>
</gene>
<keyword evidence="3" id="KW-1185">Reference proteome</keyword>
<dbReference type="Proteomes" id="UP001154312">
    <property type="component" value="Unassembled WGS sequence"/>
</dbReference>
<dbReference type="InterPro" id="IPR010093">
    <property type="entry name" value="SinI_DNA-bd"/>
</dbReference>
<dbReference type="SUPFAM" id="SSF46955">
    <property type="entry name" value="Putative DNA-binding domain"/>
    <property type="match status" value="1"/>
</dbReference>
<evidence type="ECO:0000259" key="1">
    <source>
        <dbReference type="Pfam" id="PF12728"/>
    </source>
</evidence>
<feature type="domain" description="Helix-turn-helix" evidence="1">
    <location>
        <begin position="1"/>
        <end position="49"/>
    </location>
</feature>
<evidence type="ECO:0000313" key="2">
    <source>
        <dbReference type="EMBL" id="MDF9409743.1"/>
    </source>
</evidence>
<name>A0A9X4H756_9FIRM</name>
<dbReference type="NCBIfam" id="TIGR01764">
    <property type="entry name" value="excise"/>
    <property type="match status" value="1"/>
</dbReference>
<dbReference type="InterPro" id="IPR041657">
    <property type="entry name" value="HTH_17"/>
</dbReference>
<evidence type="ECO:0000313" key="3">
    <source>
        <dbReference type="Proteomes" id="UP001154312"/>
    </source>
</evidence>
<comment type="caution">
    <text evidence="2">The sequence shown here is derived from an EMBL/GenBank/DDBJ whole genome shotgun (WGS) entry which is preliminary data.</text>
</comment>
<organism evidence="2 3">
    <name type="scientific">Pelotomaculum isophthalicicum JI</name>
    <dbReference type="NCBI Taxonomy" id="947010"/>
    <lineage>
        <taxon>Bacteria</taxon>
        <taxon>Bacillati</taxon>
        <taxon>Bacillota</taxon>
        <taxon>Clostridia</taxon>
        <taxon>Eubacteriales</taxon>
        <taxon>Desulfotomaculaceae</taxon>
        <taxon>Pelotomaculum</taxon>
    </lineage>
</organism>